<dbReference type="InterPro" id="IPR043128">
    <property type="entry name" value="Rev_trsase/Diguanyl_cyclase"/>
</dbReference>
<comment type="caution">
    <text evidence="4">The sequence shown here is derived from an EMBL/GenBank/DDBJ whole genome shotgun (WGS) entry which is preliminary data.</text>
</comment>
<dbReference type="EMBL" id="VTFT01000001">
    <property type="protein sequence ID" value="TYT26340.1"/>
    <property type="molecule type" value="Genomic_DNA"/>
</dbReference>
<evidence type="ECO:0000313" key="5">
    <source>
        <dbReference type="Proteomes" id="UP000324973"/>
    </source>
</evidence>
<dbReference type="PROSITE" id="PS50887">
    <property type="entry name" value="GGDEF"/>
    <property type="match status" value="1"/>
</dbReference>
<feature type="domain" description="EAL" evidence="2">
    <location>
        <begin position="479"/>
        <end position="733"/>
    </location>
</feature>
<dbReference type="Gene3D" id="3.20.20.450">
    <property type="entry name" value="EAL domain"/>
    <property type="match status" value="1"/>
</dbReference>
<dbReference type="InterPro" id="IPR001633">
    <property type="entry name" value="EAL_dom"/>
</dbReference>
<keyword evidence="5" id="KW-1185">Reference proteome</keyword>
<reference evidence="4 5" key="1">
    <citation type="submission" date="2019-08" db="EMBL/GenBank/DDBJ databases">
        <title>Luteimonas viscosus sp. nov., isolated from soil of a sunflower field.</title>
        <authorList>
            <person name="Jianli Z."/>
            <person name="Ying Z."/>
        </authorList>
    </citation>
    <scope>NUCLEOTIDE SEQUENCE [LARGE SCALE GENOMIC DNA]</scope>
    <source>
        <strain evidence="4 5">XBU10</strain>
    </source>
</reference>
<evidence type="ECO:0000259" key="3">
    <source>
        <dbReference type="PROSITE" id="PS50887"/>
    </source>
</evidence>
<dbReference type="AlphaFoldDB" id="A0A5D4XU73"/>
<dbReference type="CDD" id="cd01948">
    <property type="entry name" value="EAL"/>
    <property type="match status" value="1"/>
</dbReference>
<dbReference type="SMART" id="SM00052">
    <property type="entry name" value="EAL"/>
    <property type="match status" value="1"/>
</dbReference>
<name>A0A5D4XU73_9GAMM</name>
<proteinExistence type="predicted"/>
<protein>
    <submittedName>
        <fullName evidence="4">EAL domain-containing protein</fullName>
    </submittedName>
</protein>
<dbReference type="Pfam" id="PF01590">
    <property type="entry name" value="GAF"/>
    <property type="match status" value="1"/>
</dbReference>
<feature type="region of interest" description="Disordered" evidence="1">
    <location>
        <begin position="1"/>
        <end position="39"/>
    </location>
</feature>
<dbReference type="InterPro" id="IPR000160">
    <property type="entry name" value="GGDEF_dom"/>
</dbReference>
<gene>
    <name evidence="4" type="ORF">FZO89_08745</name>
</gene>
<dbReference type="InterPro" id="IPR029016">
    <property type="entry name" value="GAF-like_dom_sf"/>
</dbReference>
<dbReference type="Gene3D" id="3.30.70.270">
    <property type="match status" value="1"/>
</dbReference>
<dbReference type="PANTHER" id="PTHR44757:SF2">
    <property type="entry name" value="BIOFILM ARCHITECTURE MAINTENANCE PROTEIN MBAA"/>
    <property type="match status" value="1"/>
</dbReference>
<dbReference type="NCBIfam" id="TIGR00254">
    <property type="entry name" value="GGDEF"/>
    <property type="match status" value="1"/>
</dbReference>
<organism evidence="4 5">
    <name type="scientific">Luteimonas viscosa</name>
    <dbReference type="NCBI Taxonomy" id="1132694"/>
    <lineage>
        <taxon>Bacteria</taxon>
        <taxon>Pseudomonadati</taxon>
        <taxon>Pseudomonadota</taxon>
        <taxon>Gammaproteobacteria</taxon>
        <taxon>Lysobacterales</taxon>
        <taxon>Lysobacteraceae</taxon>
        <taxon>Luteimonas</taxon>
    </lineage>
</organism>
<dbReference type="CDD" id="cd00130">
    <property type="entry name" value="PAS"/>
    <property type="match status" value="1"/>
</dbReference>
<sequence>MLSPITNRTAAGPWAPAASVEPGVPAADDSSVQPPDPERDEGFAAVLAVAADLLGCPCAMLWVADGAQLRLAATRGLPLTPVTAGTRLGSVVDAATPFAVVADARSDPRLHDDVLVAGPAALRFLVATALLGPTGELLGVLAAGDRRRHDEAAEASMVRLRSLATLAARLFGGSILARCRQVAEAGFSAIVVADERGTTLFANAAARDLLGPGAASGQPLDLLVPASLQIEPDAVAHWLYGATGTPEGKVPSARELRIRDAFGELRTVEAVRCDWHDANARGIALVLRDITDSGAAWREPRSGRRDALTGLPNREALFAIIDSLRGHGARLGVALLGLDNFRAVNETLGHVVGDTVLQVVACRLMAWLPADAHLARFGSDEFAIVFPAQADGADFEPRLQALLREVARPCEIEHQGVHVEACIGLAFDETEDPAAAAYDECDSSGLLALAALALRHAKRGGTMQLCRFSPSMREEAVDRRHLDLELRRAFRDSEFELHYQPQIDLASGLPSGAEALLRWRHPERGLLMPVAFIEALARSAIAPAVGTWILQQACRDAAGWPVLHGRRLKVGVNLFPAQFNDLALVDKIDAALAASGLPAAQLEIELTETIALRDDGVAEKTLLQLRKRGIRVSYDDFGTGHASLSMLHRLPVDRVKIDRSFVRDLVGSRGDKAIVRSITLIAKNFDMQVIAEGVESADQVELLREFGCHEVQGFLYSRALAPQVFEHWLAAQDGPPGDAPALPAPEHDHG</sequence>
<dbReference type="InterPro" id="IPR003018">
    <property type="entry name" value="GAF"/>
</dbReference>
<evidence type="ECO:0000313" key="4">
    <source>
        <dbReference type="EMBL" id="TYT26340.1"/>
    </source>
</evidence>
<dbReference type="InterPro" id="IPR035965">
    <property type="entry name" value="PAS-like_dom_sf"/>
</dbReference>
<dbReference type="Pfam" id="PF00563">
    <property type="entry name" value="EAL"/>
    <property type="match status" value="1"/>
</dbReference>
<evidence type="ECO:0000256" key="1">
    <source>
        <dbReference type="SAM" id="MobiDB-lite"/>
    </source>
</evidence>
<dbReference type="Proteomes" id="UP000324973">
    <property type="component" value="Unassembled WGS sequence"/>
</dbReference>
<dbReference type="CDD" id="cd01949">
    <property type="entry name" value="GGDEF"/>
    <property type="match status" value="1"/>
</dbReference>
<dbReference type="InterPro" id="IPR029787">
    <property type="entry name" value="Nucleotide_cyclase"/>
</dbReference>
<evidence type="ECO:0000259" key="2">
    <source>
        <dbReference type="PROSITE" id="PS50883"/>
    </source>
</evidence>
<dbReference type="OrthoDB" id="197861at2"/>
<dbReference type="InterPro" id="IPR035919">
    <property type="entry name" value="EAL_sf"/>
</dbReference>
<dbReference type="SMART" id="SM00267">
    <property type="entry name" value="GGDEF"/>
    <property type="match status" value="1"/>
</dbReference>
<dbReference type="SUPFAM" id="SSF55781">
    <property type="entry name" value="GAF domain-like"/>
    <property type="match status" value="1"/>
</dbReference>
<feature type="domain" description="GGDEF" evidence="3">
    <location>
        <begin position="329"/>
        <end position="470"/>
    </location>
</feature>
<dbReference type="InterPro" id="IPR052155">
    <property type="entry name" value="Biofilm_reg_signaling"/>
</dbReference>
<accession>A0A5D4XU73</accession>
<dbReference type="SUPFAM" id="SSF55785">
    <property type="entry name" value="PYP-like sensor domain (PAS domain)"/>
    <property type="match status" value="1"/>
</dbReference>
<dbReference type="InterPro" id="IPR000014">
    <property type="entry name" value="PAS"/>
</dbReference>
<dbReference type="SUPFAM" id="SSF55073">
    <property type="entry name" value="Nucleotide cyclase"/>
    <property type="match status" value="1"/>
</dbReference>
<dbReference type="PANTHER" id="PTHR44757">
    <property type="entry name" value="DIGUANYLATE CYCLASE DGCP"/>
    <property type="match status" value="1"/>
</dbReference>
<dbReference type="SUPFAM" id="SSF141868">
    <property type="entry name" value="EAL domain-like"/>
    <property type="match status" value="1"/>
</dbReference>
<dbReference type="Gene3D" id="3.30.450.20">
    <property type="entry name" value="PAS domain"/>
    <property type="match status" value="1"/>
</dbReference>
<dbReference type="PROSITE" id="PS50883">
    <property type="entry name" value="EAL"/>
    <property type="match status" value="1"/>
</dbReference>
<dbReference type="Pfam" id="PF00990">
    <property type="entry name" value="GGDEF"/>
    <property type="match status" value="1"/>
</dbReference>
<dbReference type="Gene3D" id="3.30.450.40">
    <property type="match status" value="1"/>
</dbReference>